<evidence type="ECO:0000313" key="4">
    <source>
        <dbReference type="Proteomes" id="UP001327957"/>
    </source>
</evidence>
<feature type="transmembrane region" description="Helical" evidence="2">
    <location>
        <begin position="291"/>
        <end position="310"/>
    </location>
</feature>
<evidence type="ECO:0000256" key="1">
    <source>
        <dbReference type="SAM" id="MobiDB-lite"/>
    </source>
</evidence>
<keyword evidence="2" id="KW-0812">Transmembrane</keyword>
<name>A0AAV9T0P1_9PEZI</name>
<keyword evidence="4" id="KW-1185">Reference proteome</keyword>
<comment type="caution">
    <text evidence="3">The sequence shown here is derived from an EMBL/GenBank/DDBJ whole genome shotgun (WGS) entry which is preliminary data.</text>
</comment>
<dbReference type="EMBL" id="JASAOK010000046">
    <property type="protein sequence ID" value="KAK6211183.1"/>
    <property type="molecule type" value="Genomic_DNA"/>
</dbReference>
<evidence type="ECO:0000256" key="2">
    <source>
        <dbReference type="SAM" id="Phobius"/>
    </source>
</evidence>
<protein>
    <submittedName>
        <fullName evidence="3">Uncharacterized protein</fullName>
    </submittedName>
</protein>
<keyword evidence="2" id="KW-0472">Membrane</keyword>
<proteinExistence type="predicted"/>
<dbReference type="Proteomes" id="UP001327957">
    <property type="component" value="Unassembled WGS sequence"/>
</dbReference>
<organism evidence="3 4">
    <name type="scientific">Colletotrichum tabaci</name>
    <dbReference type="NCBI Taxonomy" id="1209068"/>
    <lineage>
        <taxon>Eukaryota</taxon>
        <taxon>Fungi</taxon>
        <taxon>Dikarya</taxon>
        <taxon>Ascomycota</taxon>
        <taxon>Pezizomycotina</taxon>
        <taxon>Sordariomycetes</taxon>
        <taxon>Hypocreomycetidae</taxon>
        <taxon>Glomerellales</taxon>
        <taxon>Glomerellaceae</taxon>
        <taxon>Colletotrichum</taxon>
        <taxon>Colletotrichum destructivum species complex</taxon>
    </lineage>
</organism>
<feature type="compositionally biased region" description="Polar residues" evidence="1">
    <location>
        <begin position="274"/>
        <end position="283"/>
    </location>
</feature>
<evidence type="ECO:0000313" key="3">
    <source>
        <dbReference type="EMBL" id="KAK6211183.1"/>
    </source>
</evidence>
<gene>
    <name evidence="3" type="ORF">QIS74_10447</name>
</gene>
<feature type="region of interest" description="Disordered" evidence="1">
    <location>
        <begin position="258"/>
        <end position="283"/>
    </location>
</feature>
<keyword evidence="2" id="KW-1133">Transmembrane helix</keyword>
<sequence length="312" mass="32346">MPSVTTLSQYAISNIGPLTTVFTAPPACATKSKDFVLGVKYPDSHSNPEPRWAQSCSFASLGECYPSGKALDDAWRTSLESENGFTDAGKMAYFSPASQCPEGHVTVGVAAKNDAGQISSSGVFVPPVTDWPGGYLPSNPYLNVFMEALDNGETAVICCPEGYESSPGGGGCYSEVPLSSYGELTVCEGGGRGREAFTWVNATFSYNNTIHTGAVISYTATSLPKQTYTTSTLEDMGTDARTVAWVVGDEVTMVHRPADAATGDGSGAAGPTETAPSTAQGWRMTTSGGGVGVLATAWALAALVGVTLVVPW</sequence>
<accession>A0AAV9T0P1</accession>
<dbReference type="AlphaFoldDB" id="A0AAV9T0P1"/>
<reference evidence="3 4" key="1">
    <citation type="submission" date="2023-04" db="EMBL/GenBank/DDBJ databases">
        <title>Colletotrichum tabacum stain YC1 causing leaf anthracnose on Nicotiana tabacum(L.) cv.</title>
        <authorList>
            <person name="Ji Z."/>
            <person name="Wang M."/>
            <person name="Zhang J."/>
            <person name="Wang N."/>
            <person name="Zhou Z."/>
        </authorList>
    </citation>
    <scope>NUCLEOTIDE SEQUENCE [LARGE SCALE GENOMIC DNA]</scope>
    <source>
        <strain evidence="3 4">YC1</strain>
    </source>
</reference>